<evidence type="ECO:0000256" key="1">
    <source>
        <dbReference type="SAM" id="MobiDB-lite"/>
    </source>
</evidence>
<evidence type="ECO:0000313" key="2">
    <source>
        <dbReference type="EMBL" id="CAB3393724.1"/>
    </source>
</evidence>
<protein>
    <submittedName>
        <fullName evidence="2">Uncharacterized protein</fullName>
    </submittedName>
</protein>
<feature type="region of interest" description="Disordered" evidence="1">
    <location>
        <begin position="94"/>
        <end position="117"/>
    </location>
</feature>
<dbReference type="AlphaFoldDB" id="A0A6F9EB72"/>
<reference evidence="2 3" key="1">
    <citation type="submission" date="2020-04" db="EMBL/GenBank/DDBJ databases">
        <authorList>
            <person name="Hogendoorn C."/>
        </authorList>
    </citation>
    <scope>NUCLEOTIDE SEQUENCE [LARGE SCALE GENOMIC DNA]</scope>
    <source>
        <strain evidence="2">COOX1</strain>
    </source>
</reference>
<gene>
    <name evidence="2" type="ORF">COOX1_2057</name>
</gene>
<dbReference type="EMBL" id="LR792683">
    <property type="protein sequence ID" value="CAB3393724.1"/>
    <property type="molecule type" value="Genomic_DNA"/>
</dbReference>
<sequence length="140" mass="14782">MWMGRGSYAHSSGCRRNWTGGGGMIGSGWVIGEKPRRRAAGSGVAPSAPLQGVGPRFRSVGKVSAPGRLIRFPVTPLVRTLRAAAGTAMGIGKAGADPVGLSGKGKRPEGWPKPPPGSRNLFGPWRLIWREGILPNMCIW</sequence>
<proteinExistence type="predicted"/>
<accession>A0A6F9EB72</accession>
<name>A0A6F9EB72_9BACL</name>
<dbReference type="Proteomes" id="UP000502196">
    <property type="component" value="Chromosome"/>
</dbReference>
<organism evidence="2 3">
    <name type="scientific">Kyrpidia spormannii</name>
    <dbReference type="NCBI Taxonomy" id="2055160"/>
    <lineage>
        <taxon>Bacteria</taxon>
        <taxon>Bacillati</taxon>
        <taxon>Bacillota</taxon>
        <taxon>Bacilli</taxon>
        <taxon>Bacillales</taxon>
        <taxon>Alicyclobacillaceae</taxon>
        <taxon>Kyrpidia</taxon>
    </lineage>
</organism>
<evidence type="ECO:0000313" key="3">
    <source>
        <dbReference type="Proteomes" id="UP000502196"/>
    </source>
</evidence>